<gene>
    <name evidence="1" type="ORF">VTK73DRAFT_4124</name>
</gene>
<keyword evidence="2" id="KW-1185">Reference proteome</keyword>
<accession>A0ABR3VBA9</accession>
<dbReference type="PANTHER" id="PTHR39401">
    <property type="entry name" value="SNOAL-LIKE DOMAIN-CONTAINING PROTEIN"/>
    <property type="match status" value="1"/>
</dbReference>
<evidence type="ECO:0000313" key="1">
    <source>
        <dbReference type="EMBL" id="KAL1839130.1"/>
    </source>
</evidence>
<dbReference type="SUPFAM" id="SSF54427">
    <property type="entry name" value="NTF2-like"/>
    <property type="match status" value="1"/>
</dbReference>
<dbReference type="PANTHER" id="PTHR39401:SF1">
    <property type="entry name" value="SNOAL-LIKE DOMAIN-CONTAINING PROTEIN"/>
    <property type="match status" value="1"/>
</dbReference>
<dbReference type="InterPro" id="IPR032710">
    <property type="entry name" value="NTF2-like_dom_sf"/>
</dbReference>
<reference evidence="1 2" key="1">
    <citation type="journal article" date="2024" name="Commun. Biol.">
        <title>Comparative genomic analysis of thermophilic fungi reveals convergent evolutionary adaptations and gene losses.</title>
        <authorList>
            <person name="Steindorff A.S."/>
            <person name="Aguilar-Pontes M.V."/>
            <person name="Robinson A.J."/>
            <person name="Andreopoulos B."/>
            <person name="LaButti K."/>
            <person name="Kuo A."/>
            <person name="Mondo S."/>
            <person name="Riley R."/>
            <person name="Otillar R."/>
            <person name="Haridas S."/>
            <person name="Lipzen A."/>
            <person name="Grimwood J."/>
            <person name="Schmutz J."/>
            <person name="Clum A."/>
            <person name="Reid I.D."/>
            <person name="Moisan M.C."/>
            <person name="Butler G."/>
            <person name="Nguyen T.T.M."/>
            <person name="Dewar K."/>
            <person name="Conant G."/>
            <person name="Drula E."/>
            <person name="Henrissat B."/>
            <person name="Hansel C."/>
            <person name="Singer S."/>
            <person name="Hutchinson M.I."/>
            <person name="de Vries R.P."/>
            <person name="Natvig D.O."/>
            <person name="Powell A.J."/>
            <person name="Tsang A."/>
            <person name="Grigoriev I.V."/>
        </authorList>
    </citation>
    <scope>NUCLEOTIDE SEQUENCE [LARGE SCALE GENOMIC DNA]</scope>
    <source>
        <strain evidence="1 2">ATCC 24622</strain>
    </source>
</reference>
<sequence>MAHSYKSQYPRDVAVEPSIVQFFENFYAVSDTPDAHDVYVDQFTDDATFILASKVSRGRDGRSLSVFFCPNILKVITSVSTDSLAEIRSTRCGMWSAVSSRQHTVFKVFPFGSSAREFMLYGTVEFGFRNGQQGAVDWAARAEMSQEGGRWRMSFYQVYLVSSVVYLARSLNWICTNLTQDTGSQVYKKE</sequence>
<evidence type="ECO:0008006" key="3">
    <source>
        <dbReference type="Google" id="ProtNLM"/>
    </source>
</evidence>
<evidence type="ECO:0000313" key="2">
    <source>
        <dbReference type="Proteomes" id="UP001586593"/>
    </source>
</evidence>
<proteinExistence type="predicted"/>
<protein>
    <recommendedName>
        <fullName evidence="3">SnoaL-like domain-containing protein</fullName>
    </recommendedName>
</protein>
<comment type="caution">
    <text evidence="1">The sequence shown here is derived from an EMBL/GenBank/DDBJ whole genome shotgun (WGS) entry which is preliminary data.</text>
</comment>
<dbReference type="Proteomes" id="UP001586593">
    <property type="component" value="Unassembled WGS sequence"/>
</dbReference>
<organism evidence="1 2">
    <name type="scientific">Phialemonium thermophilum</name>
    <dbReference type="NCBI Taxonomy" id="223376"/>
    <lineage>
        <taxon>Eukaryota</taxon>
        <taxon>Fungi</taxon>
        <taxon>Dikarya</taxon>
        <taxon>Ascomycota</taxon>
        <taxon>Pezizomycotina</taxon>
        <taxon>Sordariomycetes</taxon>
        <taxon>Sordariomycetidae</taxon>
        <taxon>Cephalothecales</taxon>
        <taxon>Cephalothecaceae</taxon>
        <taxon>Phialemonium</taxon>
    </lineage>
</organism>
<name>A0ABR3VBA9_9PEZI</name>
<dbReference type="EMBL" id="JAZHXJ010002379">
    <property type="protein sequence ID" value="KAL1839130.1"/>
    <property type="molecule type" value="Genomic_DNA"/>
</dbReference>